<dbReference type="GO" id="GO:0005525">
    <property type="term" value="F:GTP binding"/>
    <property type="evidence" value="ECO:0007669"/>
    <property type="project" value="UniProtKB-KW"/>
</dbReference>
<protein>
    <recommendedName>
        <fullName evidence="5">AIG1-type G domain-containing protein</fullName>
    </recommendedName>
</protein>
<dbReference type="CDD" id="cd01852">
    <property type="entry name" value="AIG1"/>
    <property type="match status" value="1"/>
</dbReference>
<evidence type="ECO:0000259" key="5">
    <source>
        <dbReference type="PROSITE" id="PS51720"/>
    </source>
</evidence>
<evidence type="ECO:0000313" key="7">
    <source>
        <dbReference type="Proteomes" id="UP001187315"/>
    </source>
</evidence>
<evidence type="ECO:0000256" key="1">
    <source>
        <dbReference type="ARBA" id="ARBA00008535"/>
    </source>
</evidence>
<dbReference type="Pfam" id="PF04548">
    <property type="entry name" value="AIG1"/>
    <property type="match status" value="1"/>
</dbReference>
<dbReference type="Proteomes" id="UP001187315">
    <property type="component" value="Unassembled WGS sequence"/>
</dbReference>
<evidence type="ECO:0000313" key="6">
    <source>
        <dbReference type="EMBL" id="KAK2868316.1"/>
    </source>
</evidence>
<evidence type="ECO:0000256" key="2">
    <source>
        <dbReference type="ARBA" id="ARBA00022741"/>
    </source>
</evidence>
<dbReference type="InterPro" id="IPR045058">
    <property type="entry name" value="GIMA/IAN/Toc"/>
</dbReference>
<dbReference type="Gene3D" id="3.40.50.300">
    <property type="entry name" value="P-loop containing nucleotide triphosphate hydrolases"/>
    <property type="match status" value="1"/>
</dbReference>
<dbReference type="InterPro" id="IPR006703">
    <property type="entry name" value="G_AIG1"/>
</dbReference>
<dbReference type="PANTHER" id="PTHR10903:SF182">
    <property type="entry name" value="GTPASE IMAP FAMILY MEMBER 4"/>
    <property type="match status" value="1"/>
</dbReference>
<dbReference type="PROSITE" id="PS51720">
    <property type="entry name" value="G_AIG1"/>
    <property type="match status" value="1"/>
</dbReference>
<accession>A0AA88NX66</accession>
<comment type="similarity">
    <text evidence="1">Belongs to the TRAFAC class TrmE-Era-EngA-EngB-Septin-like GTPase superfamily. AIG1/Toc34/Toc159-like paraseptin GTPase family. IAN subfamily.</text>
</comment>
<keyword evidence="3" id="KW-0342">GTP-binding</keyword>
<comment type="caution">
    <text evidence="6">The sequence shown here is derived from an EMBL/GenBank/DDBJ whole genome shotgun (WGS) entry which is preliminary data.</text>
</comment>
<dbReference type="FunFam" id="3.40.50.300:FF:000366">
    <property type="entry name" value="GTPase, IMAP family member 2"/>
    <property type="match status" value="1"/>
</dbReference>
<evidence type="ECO:0000256" key="3">
    <source>
        <dbReference type="ARBA" id="ARBA00023134"/>
    </source>
</evidence>
<sequence>MSACSAADNTQRHVNVSPQLRLVLLGRTGSGKSATGNTILDNECFHSDLSMSSVTKKCQKECGVVDGRSLAVIDTPGWFDTELQQNEVTDEVLRCLLMCSPGPHAFLLIIPIARFTEEQQKTVDMIEKVFEGNFSDHTIIIFTRADELEGETIENFIGRQDKRIQDLIARFGGRYLAFNNTTSEKQDQVKQLLRRLDELLEQNKNRHFTNQVTDVLQKAQEMLEQKMQEKNMKDEEIQKAKEEVRHIAKHRHANISPSSPQELPSRKHTIKGKEIQIYVQTYIDLKNTNCECYSSENFNILKCLLFYLGGIGTAVVCAPELLKILSSPEVVAQLSALFGPEFICVLRAMIQRAVSNVTSTLMTTSCSIQ</sequence>
<evidence type="ECO:0000256" key="4">
    <source>
        <dbReference type="SAM" id="Coils"/>
    </source>
</evidence>
<dbReference type="InterPro" id="IPR027417">
    <property type="entry name" value="P-loop_NTPase"/>
</dbReference>
<dbReference type="EMBL" id="JAVHJS010000001">
    <property type="protein sequence ID" value="KAK2868316.1"/>
    <property type="molecule type" value="Genomic_DNA"/>
</dbReference>
<keyword evidence="7" id="KW-1185">Reference proteome</keyword>
<keyword evidence="2" id="KW-0547">Nucleotide-binding</keyword>
<keyword evidence="4" id="KW-0175">Coiled coil</keyword>
<proteinExistence type="inferred from homology"/>
<feature type="coiled-coil region" evidence="4">
    <location>
        <begin position="182"/>
        <end position="243"/>
    </location>
</feature>
<dbReference type="AlphaFoldDB" id="A0AA88NX66"/>
<dbReference type="PANTHER" id="PTHR10903">
    <property type="entry name" value="GTPASE, IMAP FAMILY MEMBER-RELATED"/>
    <property type="match status" value="1"/>
</dbReference>
<feature type="domain" description="AIG1-type G" evidence="5">
    <location>
        <begin position="17"/>
        <end position="217"/>
    </location>
</feature>
<name>A0AA88NX66_TACVA</name>
<reference evidence="6" key="1">
    <citation type="submission" date="2023-08" db="EMBL/GenBank/DDBJ databases">
        <title>Pelteobagrus vachellii genome.</title>
        <authorList>
            <person name="Liu H."/>
        </authorList>
    </citation>
    <scope>NUCLEOTIDE SEQUENCE</scope>
    <source>
        <strain evidence="6">PRFRI_2022a</strain>
        <tissue evidence="6">Muscle</tissue>
    </source>
</reference>
<organism evidence="6 7">
    <name type="scientific">Tachysurus vachellii</name>
    <name type="common">Darkbarbel catfish</name>
    <name type="synonym">Pelteobagrus vachellii</name>
    <dbReference type="NCBI Taxonomy" id="175792"/>
    <lineage>
        <taxon>Eukaryota</taxon>
        <taxon>Metazoa</taxon>
        <taxon>Chordata</taxon>
        <taxon>Craniata</taxon>
        <taxon>Vertebrata</taxon>
        <taxon>Euteleostomi</taxon>
        <taxon>Actinopterygii</taxon>
        <taxon>Neopterygii</taxon>
        <taxon>Teleostei</taxon>
        <taxon>Ostariophysi</taxon>
        <taxon>Siluriformes</taxon>
        <taxon>Bagridae</taxon>
        <taxon>Tachysurus</taxon>
    </lineage>
</organism>
<dbReference type="SUPFAM" id="SSF52540">
    <property type="entry name" value="P-loop containing nucleoside triphosphate hydrolases"/>
    <property type="match status" value="1"/>
</dbReference>
<gene>
    <name evidence="6" type="ORF">Q7C36_000187</name>
</gene>